<evidence type="ECO:0000256" key="3">
    <source>
        <dbReference type="ARBA" id="ARBA00023136"/>
    </source>
</evidence>
<sequence length="484" mass="52842">MILMSGLMLLLLQTAACLDRFCRLNQSDPCYAALGHKLSLLMVLDTSEYEMTIQKIINNNKITDPICRVKNGKMKDCDIYSNRPETTVNNRTLIINHVIRADSGNYTVTISNPSGTQTFQGELQVIVEAPIGSVQVSIICSSSGVMRVSCSSEGDQLLYSWTLNGDTLMDGNSSIDLDEGTDGNITCSVKNHINHGQTTISAKPCSVSVVFVLVWCFQMMLLFGLLGGFHIYMRHTSRKKKEAPIGSVQVSIMCSSSGVMRASCSSEGDQLLYSWTLNGDPLMGGNSSIDLDEGTDGNITCSVKNHINHGQTTISVKPCSGLDLFCRLNQSDPCYAALGHKLSLLMGLDTTPIGSVQVSIICSSSGVMRASCSSEGDQLLYSWTLNGDPLMGGNSSIDLDEGTDGNITCSVKNHINHGQTTISVKPCSVSVVFVLVWCFQMMLLFGLLGGFHIYMRDTSGKKLEDQKLRMRRFRERHEHTTEDS</sequence>
<dbReference type="SUPFAM" id="SSF48726">
    <property type="entry name" value="Immunoglobulin"/>
    <property type="match status" value="1"/>
</dbReference>
<comment type="caution">
    <text evidence="8">The sequence shown here is derived from an EMBL/GenBank/DDBJ whole genome shotgun (WGS) entry which is preliminary data.</text>
</comment>
<feature type="signal peptide" evidence="6">
    <location>
        <begin position="1"/>
        <end position="17"/>
    </location>
</feature>
<evidence type="ECO:0000313" key="9">
    <source>
        <dbReference type="Proteomes" id="UP001187343"/>
    </source>
</evidence>
<keyword evidence="9" id="KW-1185">Reference proteome</keyword>
<feature type="domain" description="Ig-like" evidence="7">
    <location>
        <begin position="246"/>
        <end position="315"/>
    </location>
</feature>
<evidence type="ECO:0000256" key="4">
    <source>
        <dbReference type="ARBA" id="ARBA00023180"/>
    </source>
</evidence>
<comment type="subcellular location">
    <subcellularLocation>
        <location evidence="1">Membrane</location>
    </subcellularLocation>
</comment>
<dbReference type="Pfam" id="PF07679">
    <property type="entry name" value="I-set"/>
    <property type="match status" value="1"/>
</dbReference>
<dbReference type="InterPro" id="IPR013098">
    <property type="entry name" value="Ig_I-set"/>
</dbReference>
<keyword evidence="4" id="KW-0325">Glycoprotein</keyword>
<evidence type="ECO:0000256" key="2">
    <source>
        <dbReference type="ARBA" id="ARBA00022729"/>
    </source>
</evidence>
<dbReference type="PANTHER" id="PTHR12080:SF48">
    <property type="entry name" value="IMMUNOGLOBULIN SUBTYPE DOMAIN-CONTAINING PROTEIN"/>
    <property type="match status" value="1"/>
</dbReference>
<dbReference type="AlphaFoldDB" id="A0AA88PN08"/>
<feature type="chain" id="PRO_5041644077" description="Ig-like domain-containing protein" evidence="6">
    <location>
        <begin position="18"/>
        <end position="484"/>
    </location>
</feature>
<dbReference type="Gene3D" id="2.60.40.10">
    <property type="entry name" value="Immunoglobulins"/>
    <property type="match status" value="4"/>
</dbReference>
<keyword evidence="5" id="KW-0812">Transmembrane</keyword>
<dbReference type="Proteomes" id="UP001187343">
    <property type="component" value="Unassembled WGS sequence"/>
</dbReference>
<organism evidence="8 9">
    <name type="scientific">Cirrhinus molitorella</name>
    <name type="common">mud carp</name>
    <dbReference type="NCBI Taxonomy" id="172907"/>
    <lineage>
        <taxon>Eukaryota</taxon>
        <taxon>Metazoa</taxon>
        <taxon>Chordata</taxon>
        <taxon>Craniata</taxon>
        <taxon>Vertebrata</taxon>
        <taxon>Euteleostomi</taxon>
        <taxon>Actinopterygii</taxon>
        <taxon>Neopterygii</taxon>
        <taxon>Teleostei</taxon>
        <taxon>Ostariophysi</taxon>
        <taxon>Cypriniformes</taxon>
        <taxon>Cyprinidae</taxon>
        <taxon>Labeoninae</taxon>
        <taxon>Labeonini</taxon>
        <taxon>Cirrhinus</taxon>
    </lineage>
</organism>
<evidence type="ECO:0000256" key="6">
    <source>
        <dbReference type="SAM" id="SignalP"/>
    </source>
</evidence>
<gene>
    <name evidence="8" type="ORF">Q8A67_013379</name>
</gene>
<protein>
    <recommendedName>
        <fullName evidence="7">Ig-like domain-containing protein</fullName>
    </recommendedName>
</protein>
<dbReference type="PANTHER" id="PTHR12080">
    <property type="entry name" value="SIGNALING LYMPHOCYTIC ACTIVATION MOLECULE"/>
    <property type="match status" value="1"/>
</dbReference>
<evidence type="ECO:0000313" key="8">
    <source>
        <dbReference type="EMBL" id="KAK2890736.1"/>
    </source>
</evidence>
<dbReference type="InterPro" id="IPR007110">
    <property type="entry name" value="Ig-like_dom"/>
</dbReference>
<feature type="transmembrane region" description="Helical" evidence="5">
    <location>
        <begin position="209"/>
        <end position="232"/>
    </location>
</feature>
<dbReference type="EMBL" id="JAUYZG010000013">
    <property type="protein sequence ID" value="KAK2890736.1"/>
    <property type="molecule type" value="Genomic_DNA"/>
</dbReference>
<dbReference type="InterPro" id="IPR013783">
    <property type="entry name" value="Ig-like_fold"/>
</dbReference>
<feature type="domain" description="Ig-like" evidence="7">
    <location>
        <begin position="333"/>
        <end position="423"/>
    </location>
</feature>
<proteinExistence type="predicted"/>
<keyword evidence="5" id="KW-1133">Transmembrane helix</keyword>
<reference evidence="8" key="1">
    <citation type="submission" date="2023-08" db="EMBL/GenBank/DDBJ databases">
        <title>Chromosome-level Genome Assembly of mud carp (Cirrhinus molitorella).</title>
        <authorList>
            <person name="Liu H."/>
        </authorList>
    </citation>
    <scope>NUCLEOTIDE SEQUENCE</scope>
    <source>
        <strain evidence="8">Prfri</strain>
        <tissue evidence="8">Muscle</tissue>
    </source>
</reference>
<accession>A0AA88PN08</accession>
<dbReference type="PROSITE" id="PS50835">
    <property type="entry name" value="IG_LIKE"/>
    <property type="match status" value="3"/>
</dbReference>
<dbReference type="InterPro" id="IPR036179">
    <property type="entry name" value="Ig-like_dom_sf"/>
</dbReference>
<dbReference type="GO" id="GO:0016020">
    <property type="term" value="C:membrane"/>
    <property type="evidence" value="ECO:0007669"/>
    <property type="project" value="UniProtKB-SubCell"/>
</dbReference>
<feature type="domain" description="Ig-like" evidence="7">
    <location>
        <begin position="113"/>
        <end position="208"/>
    </location>
</feature>
<keyword evidence="3 5" id="KW-0472">Membrane</keyword>
<name>A0AA88PN08_9TELE</name>
<evidence type="ECO:0000259" key="7">
    <source>
        <dbReference type="PROSITE" id="PS50835"/>
    </source>
</evidence>
<keyword evidence="2 6" id="KW-0732">Signal</keyword>
<dbReference type="InterPro" id="IPR015631">
    <property type="entry name" value="CD2/SLAM_rcpt"/>
</dbReference>
<evidence type="ECO:0000256" key="5">
    <source>
        <dbReference type="SAM" id="Phobius"/>
    </source>
</evidence>
<feature type="transmembrane region" description="Helical" evidence="5">
    <location>
        <begin position="431"/>
        <end position="455"/>
    </location>
</feature>
<evidence type="ECO:0000256" key="1">
    <source>
        <dbReference type="ARBA" id="ARBA00004370"/>
    </source>
</evidence>